<protein>
    <submittedName>
        <fullName evidence="2">DUF397 domain-containing protein</fullName>
    </submittedName>
</protein>
<gene>
    <name evidence="2" type="ORF">PS467_28650</name>
</gene>
<evidence type="ECO:0000259" key="1">
    <source>
        <dbReference type="Pfam" id="PF04149"/>
    </source>
</evidence>
<dbReference type="InterPro" id="IPR007278">
    <property type="entry name" value="DUF397"/>
</dbReference>
<evidence type="ECO:0000313" key="2">
    <source>
        <dbReference type="EMBL" id="WNE99015.1"/>
    </source>
</evidence>
<reference evidence="2 3" key="1">
    <citation type="submission" date="2023-02" db="EMBL/GenBank/DDBJ databases">
        <title>Streptomyces sp. SCA4-21 with antifungal activity against Fusarium oxysporum f. sp. cubense, Streptomyces sp. SCA2-17 with antifungal activity against Fusarium oxysporum f. sp. cubense.</title>
        <authorList>
            <person name="Qi D."/>
        </authorList>
    </citation>
    <scope>NUCLEOTIDE SEQUENCE [LARGE SCALE GENOMIC DNA]</scope>
    <source>
        <strain evidence="2 3">SCA4-21</strain>
    </source>
</reference>
<keyword evidence="3" id="KW-1185">Reference proteome</keyword>
<dbReference type="RefSeq" id="WP_311037644.1">
    <property type="nucleotide sequence ID" value="NZ_CP117522.1"/>
</dbReference>
<sequence>MRIAVDLSRAEWIKSSYSDGNGGECVEFTPGIAPTAGVVTVRDSKHPADPALLFPMEAWTSFTTAVRGGEFPAL</sequence>
<proteinExistence type="predicted"/>
<evidence type="ECO:0000313" key="3">
    <source>
        <dbReference type="Proteomes" id="UP001305606"/>
    </source>
</evidence>
<dbReference type="Proteomes" id="UP001305606">
    <property type="component" value="Chromosome"/>
</dbReference>
<name>A0ABY9V4S8_9ACTN</name>
<dbReference type="Pfam" id="PF04149">
    <property type="entry name" value="DUF397"/>
    <property type="match status" value="1"/>
</dbReference>
<accession>A0ABY9V4S8</accession>
<organism evidence="2 3">
    <name type="scientific">Streptomyces luomodiensis</name>
    <dbReference type="NCBI Taxonomy" id="3026192"/>
    <lineage>
        <taxon>Bacteria</taxon>
        <taxon>Bacillati</taxon>
        <taxon>Actinomycetota</taxon>
        <taxon>Actinomycetes</taxon>
        <taxon>Kitasatosporales</taxon>
        <taxon>Streptomycetaceae</taxon>
        <taxon>Streptomyces</taxon>
    </lineage>
</organism>
<dbReference type="EMBL" id="CP117522">
    <property type="protein sequence ID" value="WNE99015.1"/>
    <property type="molecule type" value="Genomic_DNA"/>
</dbReference>
<feature type="domain" description="DUF397" evidence="1">
    <location>
        <begin position="10"/>
        <end position="67"/>
    </location>
</feature>